<evidence type="ECO:0000313" key="3">
    <source>
        <dbReference type="Proteomes" id="UP000244162"/>
    </source>
</evidence>
<dbReference type="InterPro" id="IPR009935">
    <property type="entry name" value="DUF1467"/>
</dbReference>
<gene>
    <name evidence="2" type="ORF">CLG96_09725</name>
</gene>
<dbReference type="OrthoDB" id="9804637at2"/>
<evidence type="ECO:0008006" key="4">
    <source>
        <dbReference type="Google" id="ProtNLM"/>
    </source>
</evidence>
<comment type="caution">
    <text evidence="2">The sequence shown here is derived from an EMBL/GenBank/DDBJ whole genome shotgun (WGS) entry which is preliminary data.</text>
</comment>
<keyword evidence="1" id="KW-1133">Transmembrane helix</keyword>
<keyword evidence="3" id="KW-1185">Reference proteome</keyword>
<protein>
    <recommendedName>
        <fullName evidence="4">DUF1467 domain-containing protein</fullName>
    </recommendedName>
</protein>
<sequence>MKISSIIAIYALFWSLSFFLVLPFRLRTSAEPDAPVPGQADSAPPRFSFGRTCLWTTIVAALLFGLYYANYVNGWLDVQSLNFFTPPAHGTR</sequence>
<evidence type="ECO:0000313" key="2">
    <source>
        <dbReference type="EMBL" id="PTQ11671.1"/>
    </source>
</evidence>
<keyword evidence="1" id="KW-0472">Membrane</keyword>
<evidence type="ECO:0000256" key="1">
    <source>
        <dbReference type="SAM" id="Phobius"/>
    </source>
</evidence>
<feature type="transmembrane region" description="Helical" evidence="1">
    <location>
        <begin position="6"/>
        <end position="26"/>
    </location>
</feature>
<organism evidence="2 3">
    <name type="scientific">Sphingomonas oleivorans</name>
    <dbReference type="NCBI Taxonomy" id="1735121"/>
    <lineage>
        <taxon>Bacteria</taxon>
        <taxon>Pseudomonadati</taxon>
        <taxon>Pseudomonadota</taxon>
        <taxon>Alphaproteobacteria</taxon>
        <taxon>Sphingomonadales</taxon>
        <taxon>Sphingomonadaceae</taxon>
        <taxon>Sphingomonas</taxon>
    </lineage>
</organism>
<dbReference type="AlphaFoldDB" id="A0A2T5FYS3"/>
<proteinExistence type="predicted"/>
<feature type="transmembrane region" description="Helical" evidence="1">
    <location>
        <begin position="47"/>
        <end position="69"/>
    </location>
</feature>
<dbReference type="EMBL" id="NWBU01000007">
    <property type="protein sequence ID" value="PTQ11671.1"/>
    <property type="molecule type" value="Genomic_DNA"/>
</dbReference>
<name>A0A2T5FYS3_9SPHN</name>
<keyword evidence="1" id="KW-0812">Transmembrane</keyword>
<reference evidence="2 3" key="1">
    <citation type="submission" date="2017-09" db="EMBL/GenBank/DDBJ databases">
        <title>Sphingomonas panjinensis sp.nov., isolated from oil-contaminated soil.</title>
        <authorList>
            <person name="Wang L."/>
            <person name="Chen L."/>
        </authorList>
    </citation>
    <scope>NUCLEOTIDE SEQUENCE [LARGE SCALE GENOMIC DNA]</scope>
    <source>
        <strain evidence="2 3">FW-11</strain>
    </source>
</reference>
<accession>A0A2T5FYS3</accession>
<dbReference type="Proteomes" id="UP000244162">
    <property type="component" value="Unassembled WGS sequence"/>
</dbReference>
<dbReference type="RefSeq" id="WP_107967664.1">
    <property type="nucleotide sequence ID" value="NZ_NWBU01000007.1"/>
</dbReference>
<dbReference type="Pfam" id="PF07330">
    <property type="entry name" value="DUF1467"/>
    <property type="match status" value="1"/>
</dbReference>